<accession>A0A2T3ZZP6</accession>
<dbReference type="EMBL" id="KZ679689">
    <property type="protein sequence ID" value="PTB50280.1"/>
    <property type="molecule type" value="Genomic_DNA"/>
</dbReference>
<protein>
    <submittedName>
        <fullName evidence="1">Uncharacterized protein</fullName>
    </submittedName>
</protein>
<dbReference type="Proteomes" id="UP000241690">
    <property type="component" value="Unassembled WGS sequence"/>
</dbReference>
<name>A0A2T3ZZP6_TRIHA</name>
<evidence type="ECO:0000313" key="2">
    <source>
        <dbReference type="Proteomes" id="UP000241690"/>
    </source>
</evidence>
<dbReference type="GeneID" id="36622459"/>
<organism evidence="1 2">
    <name type="scientific">Trichoderma harzianum CBS 226.95</name>
    <dbReference type="NCBI Taxonomy" id="983964"/>
    <lineage>
        <taxon>Eukaryota</taxon>
        <taxon>Fungi</taxon>
        <taxon>Dikarya</taxon>
        <taxon>Ascomycota</taxon>
        <taxon>Pezizomycotina</taxon>
        <taxon>Sordariomycetes</taxon>
        <taxon>Hypocreomycetidae</taxon>
        <taxon>Hypocreales</taxon>
        <taxon>Hypocreaceae</taxon>
        <taxon>Trichoderma</taxon>
    </lineage>
</organism>
<sequence length="134" mass="14317">MPPCPPDPIMSPLPARPSMPAPYLFGWHLRALLAACLGSVALQASPPCDGALAGLGSFFSNRFVSPPRSSFFSFSSPSPQTFLLVSQTPSTKDFVGKVLSIPSLDASLGYRLSIIIRSSHSFTSRNNNKPHTTP</sequence>
<dbReference type="RefSeq" id="XP_024769957.1">
    <property type="nucleotide sequence ID" value="XM_024913895.1"/>
</dbReference>
<dbReference type="AlphaFoldDB" id="A0A2T3ZZP6"/>
<reference evidence="1 2" key="1">
    <citation type="submission" date="2016-07" db="EMBL/GenBank/DDBJ databases">
        <title>Multiple horizontal gene transfer events from other fungi enriched the ability of initially mycotrophic Trichoderma (Ascomycota) to feed on dead plant biomass.</title>
        <authorList>
            <consortium name="DOE Joint Genome Institute"/>
            <person name="Aerts A."/>
            <person name="Atanasova L."/>
            <person name="Chenthamara K."/>
            <person name="Zhang J."/>
            <person name="Grujic M."/>
            <person name="Henrissat B."/>
            <person name="Kuo A."/>
            <person name="Salamov A."/>
            <person name="Lipzen A."/>
            <person name="Labutti K."/>
            <person name="Barry K."/>
            <person name="Miao Y."/>
            <person name="Rahimi M.J."/>
            <person name="Shen Q."/>
            <person name="Grigoriev I.V."/>
            <person name="Kubicek C.P."/>
            <person name="Druzhinina I.S."/>
        </authorList>
    </citation>
    <scope>NUCLEOTIDE SEQUENCE [LARGE SCALE GENOMIC DNA]</scope>
    <source>
        <strain evidence="1 2">CBS 226.95</strain>
    </source>
</reference>
<keyword evidence="2" id="KW-1185">Reference proteome</keyword>
<evidence type="ECO:0000313" key="1">
    <source>
        <dbReference type="EMBL" id="PTB50280.1"/>
    </source>
</evidence>
<proteinExistence type="predicted"/>
<gene>
    <name evidence="1" type="ORF">M431DRAFT_264902</name>
</gene>